<dbReference type="Proteomes" id="UP000274504">
    <property type="component" value="Unassembled WGS sequence"/>
</dbReference>
<name>A0A0R3SQ49_HYMDI</name>
<dbReference type="EMBL" id="UYSG01010911">
    <property type="protein sequence ID" value="VDL59488.1"/>
    <property type="molecule type" value="Genomic_DNA"/>
</dbReference>
<reference evidence="15" key="1">
    <citation type="submission" date="2017-02" db="UniProtKB">
        <authorList>
            <consortium name="WormBaseParasite"/>
        </authorList>
    </citation>
    <scope>IDENTIFICATION</scope>
</reference>
<sequence>MQSSDHLIELENNRRTEDLSAKVNLLKSYAKEIQNEAKEQNQFLGKIQNAADSAGSMLGRTLGRIVGMPSNRHNNRKLLCLTVATFFVVFVIYSIIRQLPT</sequence>
<gene>
    <name evidence="11" type="ORF">HDID_LOCUS7170</name>
    <name evidence="12" type="ORF">WMSIL1_LOCUS11873</name>
</gene>
<comment type="subcellular location">
    <subcellularLocation>
        <location evidence="8">Endomembrane system</location>
        <topology evidence="8">Single-pass type IV membrane protein</topology>
    </subcellularLocation>
    <subcellularLocation>
        <location evidence="1">Golgi apparatus membrane</location>
    </subcellularLocation>
</comment>
<evidence type="ECO:0000256" key="1">
    <source>
        <dbReference type="ARBA" id="ARBA00004394"/>
    </source>
</evidence>
<dbReference type="PANTHER" id="PTHR12791">
    <property type="entry name" value="GOLGI SNARE BET1-RELATED"/>
    <property type="match status" value="1"/>
</dbReference>
<keyword evidence="4" id="KW-0653">Protein transport</keyword>
<protein>
    <submittedName>
        <fullName evidence="15">t-SNARE coiled-coil homology domain-containing protein</fullName>
    </submittedName>
</protein>
<organism evidence="15">
    <name type="scientific">Hymenolepis diminuta</name>
    <name type="common">Rat tapeworm</name>
    <dbReference type="NCBI Taxonomy" id="6216"/>
    <lineage>
        <taxon>Eukaryota</taxon>
        <taxon>Metazoa</taxon>
        <taxon>Spiralia</taxon>
        <taxon>Lophotrochozoa</taxon>
        <taxon>Platyhelminthes</taxon>
        <taxon>Cestoda</taxon>
        <taxon>Eucestoda</taxon>
        <taxon>Cyclophyllidea</taxon>
        <taxon>Hymenolepididae</taxon>
        <taxon>Hymenolepis</taxon>
    </lineage>
</organism>
<evidence type="ECO:0000256" key="7">
    <source>
        <dbReference type="ARBA" id="ARBA00023136"/>
    </source>
</evidence>
<dbReference type="SUPFAM" id="SSF58038">
    <property type="entry name" value="SNARE fusion complex"/>
    <property type="match status" value="1"/>
</dbReference>
<keyword evidence="6" id="KW-0333">Golgi apparatus</keyword>
<feature type="domain" description="T-SNARE coiled-coil homology" evidence="10">
    <location>
        <begin position="6"/>
        <end position="68"/>
    </location>
</feature>
<dbReference type="PROSITE" id="PS50192">
    <property type="entry name" value="T_SNARE"/>
    <property type="match status" value="1"/>
</dbReference>
<keyword evidence="3 9" id="KW-0812">Transmembrane</keyword>
<keyword evidence="5 9" id="KW-1133">Transmembrane helix</keyword>
<dbReference type="EMBL" id="CABIJS010000555">
    <property type="protein sequence ID" value="VUZ53480.1"/>
    <property type="molecule type" value="Genomic_DNA"/>
</dbReference>
<keyword evidence="7 9" id="KW-0472">Membrane</keyword>
<evidence type="ECO:0000259" key="10">
    <source>
        <dbReference type="PROSITE" id="PS50192"/>
    </source>
</evidence>
<evidence type="ECO:0000256" key="3">
    <source>
        <dbReference type="ARBA" id="ARBA00022692"/>
    </source>
</evidence>
<feature type="transmembrane region" description="Helical" evidence="9">
    <location>
        <begin position="78"/>
        <end position="96"/>
    </location>
</feature>
<dbReference type="InterPro" id="IPR039899">
    <property type="entry name" value="BET1_SNARE"/>
</dbReference>
<dbReference type="Pfam" id="PF12495">
    <property type="entry name" value="Vip3A_N"/>
    <property type="match status" value="1"/>
</dbReference>
<dbReference type="OrthoDB" id="261831at2759"/>
<dbReference type="GO" id="GO:0000139">
    <property type="term" value="C:Golgi membrane"/>
    <property type="evidence" value="ECO:0007669"/>
    <property type="project" value="UniProtKB-SubCell"/>
</dbReference>
<dbReference type="STRING" id="6216.A0A0R3SQ49"/>
<dbReference type="CDD" id="cd15853">
    <property type="entry name" value="SNARE_Bet1"/>
    <property type="match status" value="1"/>
</dbReference>
<evidence type="ECO:0000256" key="2">
    <source>
        <dbReference type="ARBA" id="ARBA00022448"/>
    </source>
</evidence>
<evidence type="ECO:0000313" key="11">
    <source>
        <dbReference type="EMBL" id="VDL59488.1"/>
    </source>
</evidence>
<dbReference type="AlphaFoldDB" id="A0A0R3SQ49"/>
<evidence type="ECO:0000256" key="5">
    <source>
        <dbReference type="ARBA" id="ARBA00022989"/>
    </source>
</evidence>
<proteinExistence type="predicted"/>
<reference evidence="11 13" key="2">
    <citation type="submission" date="2018-11" db="EMBL/GenBank/DDBJ databases">
        <authorList>
            <consortium name="Pathogen Informatics"/>
        </authorList>
    </citation>
    <scope>NUCLEOTIDE SEQUENCE [LARGE SCALE GENOMIC DNA]</scope>
</reference>
<dbReference type="Gene3D" id="1.20.5.110">
    <property type="match status" value="1"/>
</dbReference>
<dbReference type="InterPro" id="IPR000727">
    <property type="entry name" value="T_SNARE_dom"/>
</dbReference>
<evidence type="ECO:0000313" key="13">
    <source>
        <dbReference type="Proteomes" id="UP000274504"/>
    </source>
</evidence>
<dbReference type="GO" id="GO:0015031">
    <property type="term" value="P:protein transport"/>
    <property type="evidence" value="ECO:0007669"/>
    <property type="project" value="UniProtKB-KW"/>
</dbReference>
<dbReference type="InterPro" id="IPR022180">
    <property type="entry name" value="Vip3"/>
</dbReference>
<evidence type="ECO:0000256" key="4">
    <source>
        <dbReference type="ARBA" id="ARBA00022927"/>
    </source>
</evidence>
<evidence type="ECO:0000256" key="6">
    <source>
        <dbReference type="ARBA" id="ARBA00023034"/>
    </source>
</evidence>
<evidence type="ECO:0000313" key="12">
    <source>
        <dbReference type="EMBL" id="VUZ53480.1"/>
    </source>
</evidence>
<keyword evidence="2" id="KW-0813">Transport</keyword>
<accession>A0A0R3SQ49</accession>
<evidence type="ECO:0000256" key="9">
    <source>
        <dbReference type="SAM" id="Phobius"/>
    </source>
</evidence>
<evidence type="ECO:0000256" key="8">
    <source>
        <dbReference type="ARBA" id="ARBA00046280"/>
    </source>
</evidence>
<evidence type="ECO:0000313" key="14">
    <source>
        <dbReference type="Proteomes" id="UP000321570"/>
    </source>
</evidence>
<dbReference type="WBParaSite" id="HDID_0000717201-mRNA-1">
    <property type="protein sequence ID" value="HDID_0000717201-mRNA-1"/>
    <property type="gene ID" value="HDID_0000717201"/>
</dbReference>
<keyword evidence="14" id="KW-1185">Reference proteome</keyword>
<evidence type="ECO:0000313" key="15">
    <source>
        <dbReference type="WBParaSite" id="HDID_0000717201-mRNA-1"/>
    </source>
</evidence>
<dbReference type="Proteomes" id="UP000321570">
    <property type="component" value="Unassembled WGS sequence"/>
</dbReference>
<reference evidence="12 14" key="3">
    <citation type="submission" date="2019-07" db="EMBL/GenBank/DDBJ databases">
        <authorList>
            <person name="Jastrzebski P J."/>
            <person name="Paukszto L."/>
            <person name="Jastrzebski P J."/>
        </authorList>
    </citation>
    <scope>NUCLEOTIDE SEQUENCE [LARGE SCALE GENOMIC DNA]</scope>
    <source>
        <strain evidence="12 14">WMS-il1</strain>
    </source>
</reference>